<name>A0ABR2JW57_9EUKA</name>
<comment type="caution">
    <text evidence="2">The sequence shown here is derived from an EMBL/GenBank/DDBJ whole genome shotgun (WGS) entry which is preliminary data.</text>
</comment>
<dbReference type="InterPro" id="IPR036322">
    <property type="entry name" value="WD40_repeat_dom_sf"/>
</dbReference>
<feature type="compositionally biased region" description="Low complexity" evidence="1">
    <location>
        <begin position="1232"/>
        <end position="1246"/>
    </location>
</feature>
<keyword evidence="3" id="KW-1185">Reference proteome</keyword>
<protein>
    <recommendedName>
        <fullName evidence="4">RAVE complex protein Rav1 C-terminal domain-containing protein</fullName>
    </recommendedName>
</protein>
<gene>
    <name evidence="2" type="ORF">M9Y10_044735</name>
</gene>
<accession>A0ABR2JW57</accession>
<dbReference type="PANTHER" id="PTHR42264:SF6">
    <property type="entry name" value="TRANSMEMBRANE PROTEIN"/>
    <property type="match status" value="1"/>
</dbReference>
<evidence type="ECO:0000256" key="1">
    <source>
        <dbReference type="SAM" id="MobiDB-lite"/>
    </source>
</evidence>
<dbReference type="EMBL" id="JAPFFF010000009">
    <property type="protein sequence ID" value="KAK8882095.1"/>
    <property type="molecule type" value="Genomic_DNA"/>
</dbReference>
<dbReference type="Proteomes" id="UP001470230">
    <property type="component" value="Unassembled WGS sequence"/>
</dbReference>
<evidence type="ECO:0008006" key="4">
    <source>
        <dbReference type="Google" id="ProtNLM"/>
    </source>
</evidence>
<sequence length="1597" mass="178986">MLSERIFPTFPSEILPENASTLAYGPYGTVAIASGSLINFAFISNQNKSSNNVNPKEIKPMFSISIGLNPVTALKFDTNKQFSADPILYIGDSAGNIFIYNYQKHEYLAVYSPNGHWKDDRYVHVQQIEIDFLPDSDSLDNIHQSDDKINSNEASPNNNKSSKIYKNKNIIVLFKSKKLVSYSIIQEGENTENIPDNEKGNDFNIINNDLSDELPIKTDNDINDNINANATKANIRQNNSSYNNSFYKSNVNSSIDSISSALNFSVNWVIDLDSEMTNFSIDPFTNKKIFLYNKNKDNSFIIINLEEHNGSFSSISSQKDNSSNIVLPKVSFSSSLNKYDFKSFDNNPSVKGTEIIVHQYSTIQCAQFSRHIQNHIFILTEHVLILYNIDLDLFTRVNLTNIKSQKSAHFDRFIQFETDHRKLLIVYKTGAISLFSLNSLDPKSDQKMNEGRPSFVSRRRRSVSDYFVNESAKHMKNNDSVHSNDKHISIPGGVQIATKVHACDDHSYVIRHINDMSDSKSNFSFKAISELKHIVQSQQFVSCVSPPFEADHDDILVFLFHPFGIALFDISRMKIVSCCPLFSDKTTCYSTNDKFVAYGSSQGDIRIRSIFDNTFFFSLHVLDDPVQFISISTKVNHLHLNMNNELNNIHIYFGSEKKVGEFCFDTRRLTFFRSPLSFSVRKVIGSHSGGLIVQRNDETAGVFINGSEVFLSLPENDKIIDICFNEKEVDEDDQVGQDERGSFMILRKNNIIELYKYNKYTKYSFTDNNYNCSNFNFLNDNSSVSAASMKRRIIAHLNSASPNLNSNTKIKEKEKETKFTESTCIALSGVDFALGFNDGSVFLLKTNDQTFAKRVEVLSSVPIVRMKYSNMKANKVLFCLTGDKILCEVNLSNNEITSKITLSHVDSFSIINSSFIMVKNETSNVNNIDTSNNNNNNNNNSNTSANSSNPSNTNITSVSSKTNISSISSKSNLNSLNNKESNEDEAKANIMTPYGDVLIYPFPVLSKYKKVSIERTRSILTEESSSSNEDKKNENVVDEDSSYSLLEKNLSFPIITDILINFIINNPVPQILKELNKSNINSFWFLFLPSIFDVSNKKKFFGYLLRKNGNKNDKNLNKSACHFGSPSNLPYSTDVGRDFWMLLLGRPSMRQECLYASGEGALEYEVALSRILEGASSSLSNTNSKARSSRTAKRLMLSRHIISQNNSMPFPQSMSPTKSSANSGAGSGGSGSSNSNSSSAAEKNSSQTPSSNPDQSAAKKEKNYSMELFYALVYAHRYDEATNALRYNPDSDSFMYNTILAAALLGFSEFDISSQPAKSTAGNSSSSSSLNLSDAAATNSSSKTNVRAVPSFKSFAGNNDNDNSNSLSMSAREQQYAVIKHAATQMIMLSTVTGRLIDGANLLRLSQLDSFAASILIQAGQLRLAMKFIRGMKSKPKLNLHFQSSMNDNANEKDGEKAGFCFEIGAKCYKNHDYKNAIFFFLSANEYFLALHSFFMFATSNFPSIFSSSSSHFNVHYSQAICDIYFLKLYLNEVGLLNEPLQNEKDEVLRKKKLEKLGNLSNSPLLNVVELNAKIDMEFKVQINHLGIDENLFFSSE</sequence>
<evidence type="ECO:0000313" key="3">
    <source>
        <dbReference type="Proteomes" id="UP001470230"/>
    </source>
</evidence>
<proteinExistence type="predicted"/>
<organism evidence="2 3">
    <name type="scientific">Tritrichomonas musculus</name>
    <dbReference type="NCBI Taxonomy" id="1915356"/>
    <lineage>
        <taxon>Eukaryota</taxon>
        <taxon>Metamonada</taxon>
        <taxon>Parabasalia</taxon>
        <taxon>Tritrichomonadida</taxon>
        <taxon>Tritrichomonadidae</taxon>
        <taxon>Tritrichomonas</taxon>
    </lineage>
</organism>
<reference evidence="2 3" key="1">
    <citation type="submission" date="2024-04" db="EMBL/GenBank/DDBJ databases">
        <title>Tritrichomonas musculus Genome.</title>
        <authorList>
            <person name="Alves-Ferreira E."/>
            <person name="Grigg M."/>
            <person name="Lorenzi H."/>
            <person name="Galac M."/>
        </authorList>
    </citation>
    <scope>NUCLEOTIDE SEQUENCE [LARGE SCALE GENOMIC DNA]</scope>
    <source>
        <strain evidence="2 3">EAF2021</strain>
    </source>
</reference>
<feature type="region of interest" description="Disordered" evidence="1">
    <location>
        <begin position="927"/>
        <end position="960"/>
    </location>
</feature>
<feature type="region of interest" description="Disordered" evidence="1">
    <location>
        <begin position="1205"/>
        <end position="1260"/>
    </location>
</feature>
<evidence type="ECO:0000313" key="2">
    <source>
        <dbReference type="EMBL" id="KAK8882095.1"/>
    </source>
</evidence>
<feature type="compositionally biased region" description="Polar residues" evidence="1">
    <location>
        <begin position="1205"/>
        <end position="1218"/>
    </location>
</feature>
<dbReference type="SUPFAM" id="SSF50978">
    <property type="entry name" value="WD40 repeat-like"/>
    <property type="match status" value="2"/>
</dbReference>
<dbReference type="PANTHER" id="PTHR42264">
    <property type="entry name" value="EPHRIN_REC_LIKE DOMAIN-CONTAINING PROTEIN"/>
    <property type="match status" value="1"/>
</dbReference>